<sequence length="133" mass="15429">MTDPLYEAGMKVRRAVLGDAHVDRANARITDLNREFQDFITRFGWGEIWTRPGFDHRTRRILVMGTMMALGRWEEFRMHLRAALEGQMALSDIKELLLQQSIYCGFPVTNTAYHHLAEIMDELRARGVTFNEG</sequence>
<dbReference type="Pfam" id="PF02627">
    <property type="entry name" value="CMD"/>
    <property type="match status" value="1"/>
</dbReference>
<evidence type="ECO:0000313" key="3">
    <source>
        <dbReference type="Proteomes" id="UP001305521"/>
    </source>
</evidence>
<dbReference type="InterPro" id="IPR003779">
    <property type="entry name" value="CMD-like"/>
</dbReference>
<dbReference type="Gene3D" id="1.20.1290.10">
    <property type="entry name" value="AhpD-like"/>
    <property type="match status" value="1"/>
</dbReference>
<dbReference type="RefSeq" id="WP_318648431.1">
    <property type="nucleotide sequence ID" value="NZ_CP137852.1"/>
</dbReference>
<dbReference type="Proteomes" id="UP001305521">
    <property type="component" value="Chromosome"/>
</dbReference>
<evidence type="ECO:0000313" key="2">
    <source>
        <dbReference type="EMBL" id="WPB84470.1"/>
    </source>
</evidence>
<dbReference type="PANTHER" id="PTHR33570:SF2">
    <property type="entry name" value="CARBOXYMUCONOLACTONE DECARBOXYLASE-LIKE DOMAIN-CONTAINING PROTEIN"/>
    <property type="match status" value="1"/>
</dbReference>
<proteinExistence type="predicted"/>
<keyword evidence="3" id="KW-1185">Reference proteome</keyword>
<reference evidence="2 3" key="1">
    <citation type="submission" date="2023-11" db="EMBL/GenBank/DDBJ databases">
        <title>Arctic aerobic anoxygenic photoheterotroph Sediminicoccus rosea KRV36 adapts its photosynthesis to long days of polar summer.</title>
        <authorList>
            <person name="Tomasch J."/>
            <person name="Kopejtka K."/>
            <person name="Bily T."/>
            <person name="Gardiner A.T."/>
            <person name="Gardian Z."/>
            <person name="Shivaramu S."/>
            <person name="Koblizek M."/>
            <person name="Engelhardt F."/>
            <person name="Kaftan D."/>
        </authorList>
    </citation>
    <scope>NUCLEOTIDE SEQUENCE [LARGE SCALE GENOMIC DNA]</scope>
    <source>
        <strain evidence="2 3">R-30</strain>
    </source>
</reference>
<dbReference type="PANTHER" id="PTHR33570">
    <property type="entry name" value="4-CARBOXYMUCONOLACTONE DECARBOXYLASE FAMILY PROTEIN"/>
    <property type="match status" value="1"/>
</dbReference>
<accession>A0ABZ0PFR8</accession>
<gene>
    <name evidence="2" type="ORF">R9Z33_20535</name>
</gene>
<evidence type="ECO:0000259" key="1">
    <source>
        <dbReference type="Pfam" id="PF02627"/>
    </source>
</evidence>
<dbReference type="EMBL" id="CP137852">
    <property type="protein sequence ID" value="WPB84470.1"/>
    <property type="molecule type" value="Genomic_DNA"/>
</dbReference>
<dbReference type="SUPFAM" id="SSF69118">
    <property type="entry name" value="AhpD-like"/>
    <property type="match status" value="1"/>
</dbReference>
<dbReference type="InterPro" id="IPR052512">
    <property type="entry name" value="4CMD/NDH-1_regulator"/>
</dbReference>
<dbReference type="InterPro" id="IPR029032">
    <property type="entry name" value="AhpD-like"/>
</dbReference>
<name>A0ABZ0PFR8_9PROT</name>
<feature type="domain" description="Carboxymuconolactone decarboxylase-like" evidence="1">
    <location>
        <begin position="35"/>
        <end position="114"/>
    </location>
</feature>
<organism evidence="2 3">
    <name type="scientific">Sediminicoccus rosea</name>
    <dbReference type="NCBI Taxonomy" id="1225128"/>
    <lineage>
        <taxon>Bacteria</taxon>
        <taxon>Pseudomonadati</taxon>
        <taxon>Pseudomonadota</taxon>
        <taxon>Alphaproteobacteria</taxon>
        <taxon>Acetobacterales</taxon>
        <taxon>Roseomonadaceae</taxon>
        <taxon>Sediminicoccus</taxon>
    </lineage>
</organism>
<protein>
    <submittedName>
        <fullName evidence="2">Carboxymuconolactone decarboxylase family protein</fullName>
    </submittedName>
</protein>